<dbReference type="AlphaFoldDB" id="A0A2P5EYQ3"/>
<keyword evidence="2" id="KW-1185">Reference proteome</keyword>
<comment type="caution">
    <text evidence="1">The sequence shown here is derived from an EMBL/GenBank/DDBJ whole genome shotgun (WGS) entry which is preliminary data.</text>
</comment>
<sequence length="181" mass="20233">MGSILSKLSILDKIDHCIQQLEHGDVRSSFLVGVCSCEPNDHKASPFSHGPKSHRHIGLPLMKILSSSGNIDTELRQNSQEPAWDFCFGASYIGECRDDERCLGRDRAESLVDSRGEFGRPVGIFRWTDLGHGVFCREYRPILRGVQEGDSHHNGGVHKDSIPFKLGRDNTSRIDLFRDSG</sequence>
<accession>A0A2P5EYQ3</accession>
<name>A0A2P5EYQ3_TREOI</name>
<gene>
    <name evidence="1" type="ORF">TorRG33x02_135210</name>
</gene>
<dbReference type="EMBL" id="JXTC01000081">
    <property type="protein sequence ID" value="PON90664.1"/>
    <property type="molecule type" value="Genomic_DNA"/>
</dbReference>
<proteinExistence type="predicted"/>
<reference evidence="2" key="1">
    <citation type="submission" date="2016-06" db="EMBL/GenBank/DDBJ databases">
        <title>Parallel loss of symbiosis genes in relatives of nitrogen-fixing non-legume Parasponia.</title>
        <authorList>
            <person name="Van Velzen R."/>
            <person name="Holmer R."/>
            <person name="Bu F."/>
            <person name="Rutten L."/>
            <person name="Van Zeijl A."/>
            <person name="Liu W."/>
            <person name="Santuari L."/>
            <person name="Cao Q."/>
            <person name="Sharma T."/>
            <person name="Shen D."/>
            <person name="Roswanjaya Y."/>
            <person name="Wardhani T."/>
            <person name="Kalhor M.S."/>
            <person name="Jansen J."/>
            <person name="Van den Hoogen J."/>
            <person name="Gungor B."/>
            <person name="Hartog M."/>
            <person name="Hontelez J."/>
            <person name="Verver J."/>
            <person name="Yang W.-C."/>
            <person name="Schijlen E."/>
            <person name="Repin R."/>
            <person name="Schilthuizen M."/>
            <person name="Schranz E."/>
            <person name="Heidstra R."/>
            <person name="Miyata K."/>
            <person name="Fedorova E."/>
            <person name="Kohlen W."/>
            <person name="Bisseling T."/>
            <person name="Smit S."/>
            <person name="Geurts R."/>
        </authorList>
    </citation>
    <scope>NUCLEOTIDE SEQUENCE [LARGE SCALE GENOMIC DNA]</scope>
    <source>
        <strain evidence="2">cv. RG33-2</strain>
    </source>
</reference>
<protein>
    <submittedName>
        <fullName evidence="1">Uncharacterized protein</fullName>
    </submittedName>
</protein>
<dbReference type="Proteomes" id="UP000237000">
    <property type="component" value="Unassembled WGS sequence"/>
</dbReference>
<dbReference type="InParanoid" id="A0A2P5EYQ3"/>
<evidence type="ECO:0000313" key="1">
    <source>
        <dbReference type="EMBL" id="PON90664.1"/>
    </source>
</evidence>
<feature type="non-terminal residue" evidence="1">
    <location>
        <position position="181"/>
    </location>
</feature>
<organism evidence="1 2">
    <name type="scientific">Trema orientale</name>
    <name type="common">Charcoal tree</name>
    <name type="synonym">Celtis orientalis</name>
    <dbReference type="NCBI Taxonomy" id="63057"/>
    <lineage>
        <taxon>Eukaryota</taxon>
        <taxon>Viridiplantae</taxon>
        <taxon>Streptophyta</taxon>
        <taxon>Embryophyta</taxon>
        <taxon>Tracheophyta</taxon>
        <taxon>Spermatophyta</taxon>
        <taxon>Magnoliopsida</taxon>
        <taxon>eudicotyledons</taxon>
        <taxon>Gunneridae</taxon>
        <taxon>Pentapetalae</taxon>
        <taxon>rosids</taxon>
        <taxon>fabids</taxon>
        <taxon>Rosales</taxon>
        <taxon>Cannabaceae</taxon>
        <taxon>Trema</taxon>
    </lineage>
</organism>
<evidence type="ECO:0000313" key="2">
    <source>
        <dbReference type="Proteomes" id="UP000237000"/>
    </source>
</evidence>